<keyword evidence="2" id="KW-1185">Reference proteome</keyword>
<dbReference type="OMA" id="EICLEWN"/>
<accession>A0A139W8V8</accession>
<evidence type="ECO:0000313" key="1">
    <source>
        <dbReference type="EMBL" id="KXZ75722.1"/>
    </source>
</evidence>
<dbReference type="eggNOG" id="ENOG502QUY7">
    <property type="taxonomic scope" value="Eukaryota"/>
</dbReference>
<gene>
    <name evidence="1" type="primary">AUGUSTUS-3.0.2_31598</name>
    <name evidence="1" type="ORF">TcasGA2_TC031598</name>
</gene>
<dbReference type="Proteomes" id="UP000007266">
    <property type="component" value="Unassembled WGS sequence"/>
</dbReference>
<sequence>MNLFSKLKEDGYFAGTFLDKSLIQFCFMDIIRDELDEICLEWNSHSISSSRNSINPTGRPFVMYNMPELYESSDYLLQVPDDEIEVVKNECTFLDKGMPCDKDIFELCNVLIEEGHLEKPSDPYNAVNLYVYLRTQILNLL</sequence>
<dbReference type="InParanoid" id="A0A139W8V8"/>
<evidence type="ECO:0000313" key="2">
    <source>
        <dbReference type="Proteomes" id="UP000007266"/>
    </source>
</evidence>
<reference evidence="1 2" key="2">
    <citation type="journal article" date="2010" name="Nucleic Acids Res.">
        <title>BeetleBase in 2010: revisions to provide comprehensive genomic information for Tribolium castaneum.</title>
        <authorList>
            <person name="Kim H.S."/>
            <person name="Murphy T."/>
            <person name="Xia J."/>
            <person name="Caragea D."/>
            <person name="Park Y."/>
            <person name="Beeman R.W."/>
            <person name="Lorenzen M.D."/>
            <person name="Butcher S."/>
            <person name="Manak J.R."/>
            <person name="Brown S.J."/>
        </authorList>
    </citation>
    <scope>NUCLEOTIDE SEQUENCE [LARGE SCALE GENOMIC DNA]</scope>
    <source>
        <strain evidence="1 2">Georgia GA2</strain>
    </source>
</reference>
<protein>
    <submittedName>
        <fullName evidence="1">Uncharacterized protein</fullName>
    </submittedName>
</protein>
<name>A0A139W8V8_TRICA</name>
<dbReference type="AlphaFoldDB" id="A0A139W8V8"/>
<organism evidence="1 2">
    <name type="scientific">Tribolium castaneum</name>
    <name type="common">Red flour beetle</name>
    <dbReference type="NCBI Taxonomy" id="7070"/>
    <lineage>
        <taxon>Eukaryota</taxon>
        <taxon>Metazoa</taxon>
        <taxon>Ecdysozoa</taxon>
        <taxon>Arthropoda</taxon>
        <taxon>Hexapoda</taxon>
        <taxon>Insecta</taxon>
        <taxon>Pterygota</taxon>
        <taxon>Neoptera</taxon>
        <taxon>Endopterygota</taxon>
        <taxon>Coleoptera</taxon>
        <taxon>Polyphaga</taxon>
        <taxon>Cucujiformia</taxon>
        <taxon>Tenebrionidae</taxon>
        <taxon>Tenebrionidae incertae sedis</taxon>
        <taxon>Tribolium</taxon>
    </lineage>
</organism>
<dbReference type="EMBL" id="KQ972938">
    <property type="protein sequence ID" value="KXZ75722.1"/>
    <property type="molecule type" value="Genomic_DNA"/>
</dbReference>
<proteinExistence type="predicted"/>
<reference evidence="1 2" key="1">
    <citation type="journal article" date="2008" name="Nature">
        <title>The genome of the model beetle and pest Tribolium castaneum.</title>
        <authorList>
            <consortium name="Tribolium Genome Sequencing Consortium"/>
            <person name="Richards S."/>
            <person name="Gibbs R.A."/>
            <person name="Weinstock G.M."/>
            <person name="Brown S.J."/>
            <person name="Denell R."/>
            <person name="Beeman R.W."/>
            <person name="Gibbs R."/>
            <person name="Beeman R.W."/>
            <person name="Brown S.J."/>
            <person name="Bucher G."/>
            <person name="Friedrich M."/>
            <person name="Grimmelikhuijzen C.J."/>
            <person name="Klingler M."/>
            <person name="Lorenzen M."/>
            <person name="Richards S."/>
            <person name="Roth S."/>
            <person name="Schroder R."/>
            <person name="Tautz D."/>
            <person name="Zdobnov E.M."/>
            <person name="Muzny D."/>
            <person name="Gibbs R.A."/>
            <person name="Weinstock G.M."/>
            <person name="Attaway T."/>
            <person name="Bell S."/>
            <person name="Buhay C.J."/>
            <person name="Chandrabose M.N."/>
            <person name="Chavez D."/>
            <person name="Clerk-Blankenburg K.P."/>
            <person name="Cree A."/>
            <person name="Dao M."/>
            <person name="Davis C."/>
            <person name="Chacko J."/>
            <person name="Dinh H."/>
            <person name="Dugan-Rocha S."/>
            <person name="Fowler G."/>
            <person name="Garner T.T."/>
            <person name="Garnes J."/>
            <person name="Gnirke A."/>
            <person name="Hawes A."/>
            <person name="Hernandez J."/>
            <person name="Hines S."/>
            <person name="Holder M."/>
            <person name="Hume J."/>
            <person name="Jhangiani S.N."/>
            <person name="Joshi V."/>
            <person name="Khan Z.M."/>
            <person name="Jackson L."/>
            <person name="Kovar C."/>
            <person name="Kowis A."/>
            <person name="Lee S."/>
            <person name="Lewis L.R."/>
            <person name="Margolis J."/>
            <person name="Morgan M."/>
            <person name="Nazareth L.V."/>
            <person name="Nguyen N."/>
            <person name="Okwuonu G."/>
            <person name="Parker D."/>
            <person name="Richards S."/>
            <person name="Ruiz S.J."/>
            <person name="Santibanez J."/>
            <person name="Savard J."/>
            <person name="Scherer S.E."/>
            <person name="Schneider B."/>
            <person name="Sodergren E."/>
            <person name="Tautz D."/>
            <person name="Vattahil S."/>
            <person name="Villasana D."/>
            <person name="White C.S."/>
            <person name="Wright R."/>
            <person name="Park Y."/>
            <person name="Beeman R.W."/>
            <person name="Lord J."/>
            <person name="Oppert B."/>
            <person name="Lorenzen M."/>
            <person name="Brown S."/>
            <person name="Wang L."/>
            <person name="Savard J."/>
            <person name="Tautz D."/>
            <person name="Richards S."/>
            <person name="Weinstock G."/>
            <person name="Gibbs R.A."/>
            <person name="Liu Y."/>
            <person name="Worley K."/>
            <person name="Weinstock G."/>
            <person name="Elsik C.G."/>
            <person name="Reese J.T."/>
            <person name="Elhaik E."/>
            <person name="Landan G."/>
            <person name="Graur D."/>
            <person name="Arensburger P."/>
            <person name="Atkinson P."/>
            <person name="Beeman R.W."/>
            <person name="Beidler J."/>
            <person name="Brown S.J."/>
            <person name="Demuth J.P."/>
            <person name="Drury D.W."/>
            <person name="Du Y.Z."/>
            <person name="Fujiwara H."/>
            <person name="Lorenzen M."/>
            <person name="Maselli V."/>
            <person name="Osanai M."/>
            <person name="Park Y."/>
            <person name="Robertson H.M."/>
            <person name="Tu Z."/>
            <person name="Wang J.J."/>
            <person name="Wang S."/>
            <person name="Richards S."/>
            <person name="Song H."/>
            <person name="Zhang L."/>
            <person name="Sodergren E."/>
            <person name="Werner D."/>
            <person name="Stanke M."/>
            <person name="Morgenstern B."/>
            <person name="Solovyev V."/>
            <person name="Kosarev P."/>
            <person name="Brown G."/>
            <person name="Chen H.C."/>
            <person name="Ermolaeva O."/>
            <person name="Hlavina W."/>
            <person name="Kapustin Y."/>
            <person name="Kiryutin B."/>
            <person name="Kitts P."/>
            <person name="Maglott D."/>
            <person name="Pruitt K."/>
            <person name="Sapojnikov V."/>
            <person name="Souvorov A."/>
            <person name="Mackey A.J."/>
            <person name="Waterhouse R.M."/>
            <person name="Wyder S."/>
            <person name="Zdobnov E.M."/>
            <person name="Zdobnov E.M."/>
            <person name="Wyder S."/>
            <person name="Kriventseva E.V."/>
            <person name="Kadowaki T."/>
            <person name="Bork P."/>
            <person name="Aranda M."/>
            <person name="Bao R."/>
            <person name="Beermann A."/>
            <person name="Berns N."/>
            <person name="Bolognesi R."/>
            <person name="Bonneton F."/>
            <person name="Bopp D."/>
            <person name="Brown S.J."/>
            <person name="Bucher G."/>
            <person name="Butts T."/>
            <person name="Chaumot A."/>
            <person name="Denell R.E."/>
            <person name="Ferrier D.E."/>
            <person name="Friedrich M."/>
            <person name="Gordon C.M."/>
            <person name="Jindra M."/>
            <person name="Klingler M."/>
            <person name="Lan Q."/>
            <person name="Lattorff H.M."/>
            <person name="Laudet V."/>
            <person name="von Levetsow C."/>
            <person name="Liu Z."/>
            <person name="Lutz R."/>
            <person name="Lynch J.A."/>
            <person name="da Fonseca R.N."/>
            <person name="Posnien N."/>
            <person name="Reuter R."/>
            <person name="Roth S."/>
            <person name="Savard J."/>
            <person name="Schinko J.B."/>
            <person name="Schmitt C."/>
            <person name="Schoppmeier M."/>
            <person name="Schroder R."/>
            <person name="Shippy T.D."/>
            <person name="Simonnet F."/>
            <person name="Marques-Souza H."/>
            <person name="Tautz D."/>
            <person name="Tomoyasu Y."/>
            <person name="Trauner J."/>
            <person name="Van der Zee M."/>
            <person name="Vervoort M."/>
            <person name="Wittkopp N."/>
            <person name="Wimmer E.A."/>
            <person name="Yang X."/>
            <person name="Jones A.K."/>
            <person name="Sattelle D.B."/>
            <person name="Ebert P.R."/>
            <person name="Nelson D."/>
            <person name="Scott J.G."/>
            <person name="Beeman R.W."/>
            <person name="Muthukrishnan S."/>
            <person name="Kramer K.J."/>
            <person name="Arakane Y."/>
            <person name="Beeman R.W."/>
            <person name="Zhu Q."/>
            <person name="Hogenkamp D."/>
            <person name="Dixit R."/>
            <person name="Oppert B."/>
            <person name="Jiang H."/>
            <person name="Zou Z."/>
            <person name="Marshall J."/>
            <person name="Elpidina E."/>
            <person name="Vinokurov K."/>
            <person name="Oppert C."/>
            <person name="Zou Z."/>
            <person name="Evans J."/>
            <person name="Lu Z."/>
            <person name="Zhao P."/>
            <person name="Sumathipala N."/>
            <person name="Altincicek B."/>
            <person name="Vilcinskas A."/>
            <person name="Williams M."/>
            <person name="Hultmark D."/>
            <person name="Hetru C."/>
            <person name="Jiang H."/>
            <person name="Grimmelikhuijzen C.J."/>
            <person name="Hauser F."/>
            <person name="Cazzamali G."/>
            <person name="Williamson M."/>
            <person name="Park Y."/>
            <person name="Li B."/>
            <person name="Tanaka Y."/>
            <person name="Predel R."/>
            <person name="Neupert S."/>
            <person name="Schachtner J."/>
            <person name="Verleyen P."/>
            <person name="Raible F."/>
            <person name="Bork P."/>
            <person name="Friedrich M."/>
            <person name="Walden K.K."/>
            <person name="Robertson H.M."/>
            <person name="Angeli S."/>
            <person name="Foret S."/>
            <person name="Bucher G."/>
            <person name="Schuetz S."/>
            <person name="Maleszka R."/>
            <person name="Wimmer E.A."/>
            <person name="Beeman R.W."/>
            <person name="Lorenzen M."/>
            <person name="Tomoyasu Y."/>
            <person name="Miller S.C."/>
            <person name="Grossmann D."/>
            <person name="Bucher G."/>
        </authorList>
    </citation>
    <scope>NUCLEOTIDE SEQUENCE [LARGE SCALE GENOMIC DNA]</scope>
    <source>
        <strain evidence="1 2">Georgia GA2</strain>
    </source>
</reference>